<comment type="similarity">
    <text evidence="2">Belongs to the class-II aminoacyl-tRNA synthetase family. Type 2 subfamily.</text>
</comment>
<evidence type="ECO:0000256" key="7">
    <source>
        <dbReference type="ARBA" id="ARBA00022840"/>
    </source>
</evidence>
<evidence type="ECO:0000256" key="3">
    <source>
        <dbReference type="ARBA" id="ARBA00012841"/>
    </source>
</evidence>
<evidence type="ECO:0000256" key="2">
    <source>
        <dbReference type="ARBA" id="ARBA00005312"/>
    </source>
</evidence>
<comment type="caution">
    <text evidence="12">The sequence shown here is derived from an EMBL/GenBank/DDBJ whole genome shotgun (WGS) entry which is preliminary data.</text>
</comment>
<feature type="domain" description="Aminoacyl-transfer RNA synthetases class-II family profile" evidence="11">
    <location>
        <begin position="54"/>
        <end position="200"/>
    </location>
</feature>
<dbReference type="InterPro" id="IPR002312">
    <property type="entry name" value="Asp/Asn-tRNA-synth_IIb"/>
</dbReference>
<evidence type="ECO:0000256" key="10">
    <source>
        <dbReference type="ARBA" id="ARBA00047904"/>
    </source>
</evidence>
<gene>
    <name evidence="12" type="ORF">Tco_0892980</name>
</gene>
<name>A0ABQ5CAF5_9ASTR</name>
<evidence type="ECO:0000256" key="4">
    <source>
        <dbReference type="ARBA" id="ARBA00022490"/>
    </source>
</evidence>
<dbReference type="PRINTS" id="PR01042">
    <property type="entry name" value="TRNASYNTHASP"/>
</dbReference>
<evidence type="ECO:0000256" key="6">
    <source>
        <dbReference type="ARBA" id="ARBA00022741"/>
    </source>
</evidence>
<dbReference type="Pfam" id="PF00152">
    <property type="entry name" value="tRNA-synt_2"/>
    <property type="match status" value="1"/>
</dbReference>
<keyword evidence="5" id="KW-0436">Ligase</keyword>
<comment type="subcellular location">
    <subcellularLocation>
        <location evidence="1">Cytoplasm</location>
    </subcellularLocation>
</comment>
<dbReference type="EC" id="6.1.1.12" evidence="3"/>
<dbReference type="Gene3D" id="3.30.930.10">
    <property type="entry name" value="Bira Bifunctional Protein, Domain 2"/>
    <property type="match status" value="1"/>
</dbReference>
<keyword evidence="8" id="KW-0648">Protein biosynthesis</keyword>
<proteinExistence type="inferred from homology"/>
<dbReference type="InterPro" id="IPR045864">
    <property type="entry name" value="aa-tRNA-synth_II/BPL/LPL"/>
</dbReference>
<dbReference type="InterPro" id="IPR006195">
    <property type="entry name" value="aa-tRNA-synth_II"/>
</dbReference>
<reference evidence="12" key="1">
    <citation type="journal article" date="2022" name="Int. J. Mol. Sci.">
        <title>Draft Genome of Tanacetum Coccineum: Genomic Comparison of Closely Related Tanacetum-Family Plants.</title>
        <authorList>
            <person name="Yamashiro T."/>
            <person name="Shiraishi A."/>
            <person name="Nakayama K."/>
            <person name="Satake H."/>
        </authorList>
    </citation>
    <scope>NUCLEOTIDE SEQUENCE</scope>
</reference>
<accession>A0ABQ5CAF5</accession>
<organism evidence="12 13">
    <name type="scientific">Tanacetum coccineum</name>
    <dbReference type="NCBI Taxonomy" id="301880"/>
    <lineage>
        <taxon>Eukaryota</taxon>
        <taxon>Viridiplantae</taxon>
        <taxon>Streptophyta</taxon>
        <taxon>Embryophyta</taxon>
        <taxon>Tracheophyta</taxon>
        <taxon>Spermatophyta</taxon>
        <taxon>Magnoliopsida</taxon>
        <taxon>eudicotyledons</taxon>
        <taxon>Gunneridae</taxon>
        <taxon>Pentapetalae</taxon>
        <taxon>asterids</taxon>
        <taxon>campanulids</taxon>
        <taxon>Asterales</taxon>
        <taxon>Asteraceae</taxon>
        <taxon>Asteroideae</taxon>
        <taxon>Anthemideae</taxon>
        <taxon>Anthemidinae</taxon>
        <taxon>Tanacetum</taxon>
    </lineage>
</organism>
<dbReference type="InterPro" id="IPR004523">
    <property type="entry name" value="Asp-tRNA_synthase_2"/>
</dbReference>
<dbReference type="InterPro" id="IPR004364">
    <property type="entry name" value="Aa-tRNA-synt_II"/>
</dbReference>
<sequence length="200" mass="22821">MYCDNTGAIAIANDHGVTKGARHFRAKDHYLRETIDLGDYKPKTLRLTFEEGVQMLKEAGVDVDLLGDLNTESERTLGKLVLEKYGTEFYILYRYPLAVRPFYTMPCNDNEAYSNSFDVFMRGEEIISGSQRIHVPELLEARARECGIDLKSKYIDSFRYGVPPHGGFGAGLERIVMLFCGLKNIRQTSLFPRDPRRLEP</sequence>
<evidence type="ECO:0000256" key="9">
    <source>
        <dbReference type="ARBA" id="ARBA00023146"/>
    </source>
</evidence>
<protein>
    <recommendedName>
        <fullName evidence="3">aspartate--tRNA ligase</fullName>
        <ecNumber evidence="3">6.1.1.12</ecNumber>
    </recommendedName>
</protein>
<dbReference type="SUPFAM" id="SSF55681">
    <property type="entry name" value="Class II aaRS and biotin synthetases"/>
    <property type="match status" value="1"/>
</dbReference>
<keyword evidence="13" id="KW-1185">Reference proteome</keyword>
<comment type="catalytic activity">
    <reaction evidence="10">
        <text>tRNA(Asp) + L-aspartate + ATP = L-aspartyl-tRNA(Asp) + AMP + diphosphate</text>
        <dbReference type="Rhea" id="RHEA:19649"/>
        <dbReference type="Rhea" id="RHEA-COMP:9660"/>
        <dbReference type="Rhea" id="RHEA-COMP:9678"/>
        <dbReference type="ChEBI" id="CHEBI:29991"/>
        <dbReference type="ChEBI" id="CHEBI:30616"/>
        <dbReference type="ChEBI" id="CHEBI:33019"/>
        <dbReference type="ChEBI" id="CHEBI:78442"/>
        <dbReference type="ChEBI" id="CHEBI:78516"/>
        <dbReference type="ChEBI" id="CHEBI:456215"/>
        <dbReference type="EC" id="6.1.1.12"/>
    </reaction>
</comment>
<dbReference type="PANTHER" id="PTHR43450">
    <property type="entry name" value="ASPARTYL-TRNA SYNTHETASE"/>
    <property type="match status" value="1"/>
</dbReference>
<keyword evidence="4" id="KW-0963">Cytoplasm</keyword>
<dbReference type="EMBL" id="BQNB010014021">
    <property type="protein sequence ID" value="GJT23043.1"/>
    <property type="molecule type" value="Genomic_DNA"/>
</dbReference>
<evidence type="ECO:0000256" key="1">
    <source>
        <dbReference type="ARBA" id="ARBA00004496"/>
    </source>
</evidence>
<keyword evidence="6" id="KW-0547">Nucleotide-binding</keyword>
<keyword evidence="9" id="KW-0030">Aminoacyl-tRNA synthetase</keyword>
<evidence type="ECO:0000313" key="12">
    <source>
        <dbReference type="EMBL" id="GJT23043.1"/>
    </source>
</evidence>
<reference evidence="12" key="2">
    <citation type="submission" date="2022-01" db="EMBL/GenBank/DDBJ databases">
        <authorList>
            <person name="Yamashiro T."/>
            <person name="Shiraishi A."/>
            <person name="Satake H."/>
            <person name="Nakayama K."/>
        </authorList>
    </citation>
    <scope>NUCLEOTIDE SEQUENCE</scope>
</reference>
<keyword evidence="7" id="KW-0067">ATP-binding</keyword>
<dbReference type="Proteomes" id="UP001151760">
    <property type="component" value="Unassembled WGS sequence"/>
</dbReference>
<evidence type="ECO:0000259" key="11">
    <source>
        <dbReference type="PROSITE" id="PS50862"/>
    </source>
</evidence>
<evidence type="ECO:0000256" key="8">
    <source>
        <dbReference type="ARBA" id="ARBA00022917"/>
    </source>
</evidence>
<dbReference type="PANTHER" id="PTHR43450:SF1">
    <property type="entry name" value="ASPARTATE--TRNA LIGASE, CYTOPLASMIC"/>
    <property type="match status" value="1"/>
</dbReference>
<evidence type="ECO:0000313" key="13">
    <source>
        <dbReference type="Proteomes" id="UP001151760"/>
    </source>
</evidence>
<evidence type="ECO:0000256" key="5">
    <source>
        <dbReference type="ARBA" id="ARBA00022598"/>
    </source>
</evidence>
<dbReference type="PROSITE" id="PS50862">
    <property type="entry name" value="AA_TRNA_LIGASE_II"/>
    <property type="match status" value="1"/>
</dbReference>